<proteinExistence type="predicted"/>
<protein>
    <submittedName>
        <fullName evidence="2">Uncharacterized protein</fullName>
    </submittedName>
</protein>
<accession>A0A371GV33</accession>
<feature type="compositionally biased region" description="Basic and acidic residues" evidence="1">
    <location>
        <begin position="54"/>
        <end position="69"/>
    </location>
</feature>
<dbReference type="AlphaFoldDB" id="A0A371GV33"/>
<name>A0A371GV33_MUCPR</name>
<evidence type="ECO:0000313" key="3">
    <source>
        <dbReference type="Proteomes" id="UP000257109"/>
    </source>
</evidence>
<reference evidence="2" key="1">
    <citation type="submission" date="2018-05" db="EMBL/GenBank/DDBJ databases">
        <title>Draft genome of Mucuna pruriens seed.</title>
        <authorList>
            <person name="Nnadi N.E."/>
            <person name="Vos R."/>
            <person name="Hasami M.H."/>
            <person name="Devisetty U.K."/>
            <person name="Aguiy J.C."/>
        </authorList>
    </citation>
    <scope>NUCLEOTIDE SEQUENCE [LARGE SCALE GENOMIC DNA]</scope>
    <source>
        <strain evidence="2">JCA_2017</strain>
    </source>
</reference>
<dbReference type="Proteomes" id="UP000257109">
    <property type="component" value="Unassembled WGS sequence"/>
</dbReference>
<organism evidence="2 3">
    <name type="scientific">Mucuna pruriens</name>
    <name type="common">Velvet bean</name>
    <name type="synonym">Dolichos pruriens</name>
    <dbReference type="NCBI Taxonomy" id="157652"/>
    <lineage>
        <taxon>Eukaryota</taxon>
        <taxon>Viridiplantae</taxon>
        <taxon>Streptophyta</taxon>
        <taxon>Embryophyta</taxon>
        <taxon>Tracheophyta</taxon>
        <taxon>Spermatophyta</taxon>
        <taxon>Magnoliopsida</taxon>
        <taxon>eudicotyledons</taxon>
        <taxon>Gunneridae</taxon>
        <taxon>Pentapetalae</taxon>
        <taxon>rosids</taxon>
        <taxon>fabids</taxon>
        <taxon>Fabales</taxon>
        <taxon>Fabaceae</taxon>
        <taxon>Papilionoideae</taxon>
        <taxon>50 kb inversion clade</taxon>
        <taxon>NPAAA clade</taxon>
        <taxon>indigoferoid/millettioid clade</taxon>
        <taxon>Phaseoleae</taxon>
        <taxon>Mucuna</taxon>
    </lineage>
</organism>
<feature type="non-terminal residue" evidence="2">
    <location>
        <position position="1"/>
    </location>
</feature>
<evidence type="ECO:0000256" key="1">
    <source>
        <dbReference type="SAM" id="MobiDB-lite"/>
    </source>
</evidence>
<dbReference type="EMBL" id="QJKJ01004389">
    <property type="protein sequence ID" value="RDX94359.1"/>
    <property type="molecule type" value="Genomic_DNA"/>
</dbReference>
<comment type="caution">
    <text evidence="2">The sequence shown here is derived from an EMBL/GenBank/DDBJ whole genome shotgun (WGS) entry which is preliminary data.</text>
</comment>
<keyword evidence="3" id="KW-1185">Reference proteome</keyword>
<evidence type="ECO:0000313" key="2">
    <source>
        <dbReference type="EMBL" id="RDX94359.1"/>
    </source>
</evidence>
<gene>
    <name evidence="2" type="ORF">CR513_23259</name>
</gene>
<feature type="region of interest" description="Disordered" evidence="1">
    <location>
        <begin position="1"/>
        <end position="27"/>
    </location>
</feature>
<sequence>MGNASRKSNKPRGVLSGKDLSGGHELVEPHLVTRHGLGIGWSSPVELYKSSKQKSRDSPDHPRKEETSKRACWKRKSGYLREIERDQALVEKEELKATLVESRIKEVEAKDQLGQLQERVCLLDAEFVKNKLRDEYLGN</sequence>
<feature type="region of interest" description="Disordered" evidence="1">
    <location>
        <begin position="48"/>
        <end position="71"/>
    </location>
</feature>